<dbReference type="InterPro" id="IPR033449">
    <property type="entry name" value="Rit1_N"/>
</dbReference>
<dbReference type="EMBL" id="AZHD01000008">
    <property type="protein sequence ID" value="OAA61117.1"/>
    <property type="molecule type" value="Genomic_DNA"/>
</dbReference>
<dbReference type="STRING" id="1081102.A0A167TZP4"/>
<dbReference type="OrthoDB" id="45256at2759"/>
<keyword evidence="4" id="KW-0808">Transferase</keyword>
<accession>A0A167TZP4</accession>
<evidence type="ECO:0000313" key="4">
    <source>
        <dbReference type="EMBL" id="OAA61117.1"/>
    </source>
</evidence>
<feature type="region of interest" description="Disordered" evidence="1">
    <location>
        <begin position="161"/>
        <end position="217"/>
    </location>
</feature>
<keyword evidence="5" id="KW-1185">Reference proteome</keyword>
<dbReference type="Pfam" id="PF04179">
    <property type="entry name" value="Init_tRNA_PT"/>
    <property type="match status" value="1"/>
</dbReference>
<dbReference type="PIRSF" id="PIRSF007747">
    <property type="entry name" value="Ribosyl_Ptfrase"/>
    <property type="match status" value="1"/>
</dbReference>
<dbReference type="GO" id="GO:0043399">
    <property type="term" value="F:tRNA adenosine(64)-2'-O-ribosylphosphate transferase activity"/>
    <property type="evidence" value="ECO:0007669"/>
    <property type="project" value="InterPro"/>
</dbReference>
<dbReference type="PANTHER" id="PTHR31811">
    <property type="entry name" value="TRNA A64-2'-O-RIBOSYLPHOSPHATE TRANSFERASE"/>
    <property type="match status" value="1"/>
</dbReference>
<name>A0A167TZP4_9HYPO</name>
<reference evidence="4 5" key="1">
    <citation type="journal article" date="2016" name="Genome Biol. Evol.">
        <title>Divergent and convergent evolution of fungal pathogenicity.</title>
        <authorList>
            <person name="Shang Y."/>
            <person name="Xiao G."/>
            <person name="Zheng P."/>
            <person name="Cen K."/>
            <person name="Zhan S."/>
            <person name="Wang C."/>
        </authorList>
    </citation>
    <scope>NUCLEOTIDE SEQUENCE [LARGE SCALE GENOMIC DNA]</scope>
    <source>
        <strain evidence="4 5">RCEF 264</strain>
    </source>
</reference>
<gene>
    <name evidence="4" type="ORF">SPI_05141</name>
</gene>
<evidence type="ECO:0000313" key="5">
    <source>
        <dbReference type="Proteomes" id="UP000076874"/>
    </source>
</evidence>
<dbReference type="GO" id="GO:0005737">
    <property type="term" value="C:cytoplasm"/>
    <property type="evidence" value="ECO:0007669"/>
    <property type="project" value="TreeGrafter"/>
</dbReference>
<feature type="domain" description="Rit1 DUSP-like" evidence="2">
    <location>
        <begin position="394"/>
        <end position="526"/>
    </location>
</feature>
<protein>
    <submittedName>
        <fullName evidence="4">tRNA a64-2-o-ribosylphosphate transferase</fullName>
    </submittedName>
</protein>
<evidence type="ECO:0000256" key="1">
    <source>
        <dbReference type="SAM" id="MobiDB-lite"/>
    </source>
</evidence>
<dbReference type="PANTHER" id="PTHR31811:SF0">
    <property type="entry name" value="TRNA A64-2'-O-RIBOSYLPHOSPHATE TRANSFERASE"/>
    <property type="match status" value="1"/>
</dbReference>
<dbReference type="InterPro" id="IPR007306">
    <property type="entry name" value="Rit1"/>
</dbReference>
<feature type="compositionally biased region" description="Acidic residues" evidence="1">
    <location>
        <begin position="171"/>
        <end position="184"/>
    </location>
</feature>
<comment type="caution">
    <text evidence="4">The sequence shown here is derived from an EMBL/GenBank/DDBJ whole genome shotgun (WGS) entry which is preliminary data.</text>
</comment>
<evidence type="ECO:0000259" key="2">
    <source>
        <dbReference type="Pfam" id="PF04179"/>
    </source>
</evidence>
<dbReference type="AlphaFoldDB" id="A0A167TZP4"/>
<proteinExistence type="predicted"/>
<dbReference type="Proteomes" id="UP000076874">
    <property type="component" value="Unassembled WGS sequence"/>
</dbReference>
<evidence type="ECO:0000259" key="3">
    <source>
        <dbReference type="Pfam" id="PF17184"/>
    </source>
</evidence>
<dbReference type="GO" id="GO:0019988">
    <property type="term" value="P:charged-tRNA amino acid modification"/>
    <property type="evidence" value="ECO:0007669"/>
    <property type="project" value="InterPro"/>
</dbReference>
<feature type="domain" description="Rit1 N-terminal" evidence="3">
    <location>
        <begin position="27"/>
        <end position="322"/>
    </location>
</feature>
<organism evidence="4 5">
    <name type="scientific">Niveomyces insectorum RCEF 264</name>
    <dbReference type="NCBI Taxonomy" id="1081102"/>
    <lineage>
        <taxon>Eukaryota</taxon>
        <taxon>Fungi</taxon>
        <taxon>Dikarya</taxon>
        <taxon>Ascomycota</taxon>
        <taxon>Pezizomycotina</taxon>
        <taxon>Sordariomycetes</taxon>
        <taxon>Hypocreomycetidae</taxon>
        <taxon>Hypocreales</taxon>
        <taxon>Cordycipitaceae</taxon>
        <taxon>Niveomyces</taxon>
    </lineage>
</organism>
<dbReference type="Pfam" id="PF17184">
    <property type="entry name" value="Rit1_C"/>
    <property type="match status" value="1"/>
</dbReference>
<sequence length="531" mass="57497">MPDAATADLIFASDQANHNFARVLGDLRRAHLSIGHRLRSIHHDAAFVAKVAAAYEGYPLVANERCGSWYLPPALSSKAGSAYFKSTDGHTGQWKFSTRRLNLHLLPLLSSSRAEASAGGGGGCILVDSTRRGKPMPDALSKTVPLWCCVLNRVLFGGETDDSGKGKPWHDEDDDEDDDGDDGEGTGGPVHRLYTPPGVVSASEHSQMLGPPPAWRHRHWPRGKPLRPVWVTPDAPWPVVADDLAGRFSVVICCTASRVPGRSSTQGRDSDGDDDYDYIQGAADDTENWAHGLTPALFWQHCAALLATPEAELPDRIASLVQQEKNTAAAPGNSADHPPFRATQITPYLAAGQWMGPLPPPSSTDADSDDDGVCQIVFVRRTTLPDTWVRSPTRLEVGLGKQDKVAGRSLRYALPKICTFVAAYLRGDDANNDNNNDNDDDDNNNNNNKRVRVLCETGRDIAVGTALALLCFCFDEAGLPPPTTGSLHTPPSFSKDTIRVRLGRIMAAMPHANPSRATLQSVNSFLMDYRA</sequence>
<dbReference type="InterPro" id="IPR033421">
    <property type="entry name" value="Rit1_DUSP-like"/>
</dbReference>